<sequence>MNGSSVIFTFTAYKEIGPAKDVIFTILFFIYLATVVANTALMILIYVDRSLHKPMYIFLFSLIFDGLIGSTAAWPKVMGHLATDIHSASYEACLVQTFFITSYGGCIYSMLTVMAYDRYVSIFQPLLYHTIMTPHKVRVLLVVANLLPVGLVLGQICLTSGIPLCRYSIHKIFCDNLSVSNLGCSQSTHTLVTNLYGICTVVFIIVLPILLILLSYLKIFVLSSRLSADARKKAFATCTPHLLVFLNISLSLLFAVIYNRITYYVPIEVNIFLSSHFILVPPLFHPIIYGMKNHDIRKSLSKILRSGSVVTGCLTQPKKSTVFVFS</sequence>
<dbReference type="PANTHER" id="PTHR26451:SF345">
    <property type="entry name" value="OLFACTORY RECEPTOR"/>
    <property type="match status" value="1"/>
</dbReference>
<keyword evidence="2" id="KW-1003">Cell membrane</keyword>
<keyword evidence="3" id="KW-0716">Sensory transduction</keyword>
<accession>A0A6P3VRR2</accession>
<dbReference type="InterPro" id="IPR000276">
    <property type="entry name" value="GPCR_Rhodpsn"/>
</dbReference>
<gene>
    <name evidence="16" type="primary">LOC105896305</name>
</gene>
<dbReference type="PRINTS" id="PR00245">
    <property type="entry name" value="OLFACTORYR"/>
</dbReference>
<evidence type="ECO:0000313" key="15">
    <source>
        <dbReference type="Proteomes" id="UP000515152"/>
    </source>
</evidence>
<evidence type="ECO:0000256" key="6">
    <source>
        <dbReference type="ARBA" id="ARBA00022989"/>
    </source>
</evidence>
<dbReference type="InterPro" id="IPR052921">
    <property type="entry name" value="GPCR1_Superfamily_Member"/>
</dbReference>
<evidence type="ECO:0000256" key="5">
    <source>
        <dbReference type="ARBA" id="ARBA00022725"/>
    </source>
</evidence>
<evidence type="ECO:0000256" key="3">
    <source>
        <dbReference type="ARBA" id="ARBA00022606"/>
    </source>
</evidence>
<keyword evidence="12" id="KW-0807">Transducer</keyword>
<dbReference type="KEGG" id="char:105896305"/>
<evidence type="ECO:0000256" key="12">
    <source>
        <dbReference type="ARBA" id="ARBA00023224"/>
    </source>
</evidence>
<dbReference type="PANTHER" id="PTHR26451">
    <property type="entry name" value="G_PROTEIN_RECEP_F1_2 DOMAIN-CONTAINING PROTEIN"/>
    <property type="match status" value="1"/>
</dbReference>
<keyword evidence="5" id="KW-0552">Olfaction</keyword>
<dbReference type="PRINTS" id="PR00237">
    <property type="entry name" value="GPCRRHODOPSN"/>
</dbReference>
<evidence type="ECO:0000259" key="14">
    <source>
        <dbReference type="PROSITE" id="PS50262"/>
    </source>
</evidence>
<keyword evidence="9" id="KW-1015">Disulfide bond</keyword>
<keyword evidence="7" id="KW-0297">G-protein coupled receptor</keyword>
<dbReference type="FunFam" id="1.20.1070.10:FF:000024">
    <property type="entry name" value="Olfactory receptor"/>
    <property type="match status" value="1"/>
</dbReference>
<dbReference type="Gene3D" id="1.20.1070.10">
    <property type="entry name" value="Rhodopsin 7-helix transmembrane proteins"/>
    <property type="match status" value="1"/>
</dbReference>
<keyword evidence="8 13" id="KW-0472">Membrane</keyword>
<dbReference type="GeneID" id="105896305"/>
<keyword evidence="15" id="KW-1185">Reference proteome</keyword>
<evidence type="ECO:0000256" key="2">
    <source>
        <dbReference type="ARBA" id="ARBA00022475"/>
    </source>
</evidence>
<keyword evidence="11" id="KW-0325">Glycoprotein</keyword>
<proteinExistence type="predicted"/>
<feature type="transmembrane region" description="Helical" evidence="13">
    <location>
        <begin position="238"/>
        <end position="259"/>
    </location>
</feature>
<protein>
    <submittedName>
        <fullName evidence="16">Olfactory receptor 1020-like</fullName>
    </submittedName>
</protein>
<dbReference type="GO" id="GO:0004984">
    <property type="term" value="F:olfactory receptor activity"/>
    <property type="evidence" value="ECO:0007669"/>
    <property type="project" value="InterPro"/>
</dbReference>
<organism evidence="15 16">
    <name type="scientific">Clupea harengus</name>
    <name type="common">Atlantic herring</name>
    <dbReference type="NCBI Taxonomy" id="7950"/>
    <lineage>
        <taxon>Eukaryota</taxon>
        <taxon>Metazoa</taxon>
        <taxon>Chordata</taxon>
        <taxon>Craniata</taxon>
        <taxon>Vertebrata</taxon>
        <taxon>Euteleostomi</taxon>
        <taxon>Actinopterygii</taxon>
        <taxon>Neopterygii</taxon>
        <taxon>Teleostei</taxon>
        <taxon>Clupei</taxon>
        <taxon>Clupeiformes</taxon>
        <taxon>Clupeoidei</taxon>
        <taxon>Clupeidae</taxon>
        <taxon>Clupea</taxon>
    </lineage>
</organism>
<evidence type="ECO:0000256" key="10">
    <source>
        <dbReference type="ARBA" id="ARBA00023170"/>
    </source>
</evidence>
<dbReference type="OrthoDB" id="8891939at2759"/>
<reference evidence="16" key="1">
    <citation type="submission" date="2025-08" db="UniProtKB">
        <authorList>
            <consortium name="RefSeq"/>
        </authorList>
    </citation>
    <scope>IDENTIFICATION</scope>
</reference>
<feature type="transmembrane region" description="Helical" evidence="13">
    <location>
        <begin position="271"/>
        <end position="291"/>
    </location>
</feature>
<evidence type="ECO:0000313" key="16">
    <source>
        <dbReference type="RefSeq" id="XP_012678505.2"/>
    </source>
</evidence>
<feature type="transmembrane region" description="Helical" evidence="13">
    <location>
        <begin position="195"/>
        <end position="217"/>
    </location>
</feature>
<dbReference type="GO" id="GO:0004930">
    <property type="term" value="F:G protein-coupled receptor activity"/>
    <property type="evidence" value="ECO:0007669"/>
    <property type="project" value="UniProtKB-KW"/>
</dbReference>
<evidence type="ECO:0000256" key="11">
    <source>
        <dbReference type="ARBA" id="ARBA00023180"/>
    </source>
</evidence>
<keyword evidence="4 13" id="KW-0812">Transmembrane</keyword>
<feature type="transmembrane region" description="Helical" evidence="13">
    <location>
        <begin position="22"/>
        <end position="47"/>
    </location>
</feature>
<feature type="transmembrane region" description="Helical" evidence="13">
    <location>
        <begin position="54"/>
        <end position="74"/>
    </location>
</feature>
<evidence type="ECO:0000256" key="9">
    <source>
        <dbReference type="ARBA" id="ARBA00023157"/>
    </source>
</evidence>
<comment type="subcellular location">
    <subcellularLocation>
        <location evidence="1">Cell membrane</location>
        <topology evidence="1">Multi-pass membrane protein</topology>
    </subcellularLocation>
</comment>
<dbReference type="RefSeq" id="XP_012678505.2">
    <property type="nucleotide sequence ID" value="XM_012823051.3"/>
</dbReference>
<dbReference type="GO" id="GO:0005549">
    <property type="term" value="F:odorant binding"/>
    <property type="evidence" value="ECO:0007669"/>
    <property type="project" value="TreeGrafter"/>
</dbReference>
<evidence type="ECO:0000256" key="8">
    <source>
        <dbReference type="ARBA" id="ARBA00023136"/>
    </source>
</evidence>
<evidence type="ECO:0000256" key="13">
    <source>
        <dbReference type="SAM" id="Phobius"/>
    </source>
</evidence>
<feature type="transmembrane region" description="Helical" evidence="13">
    <location>
        <begin position="94"/>
        <end position="116"/>
    </location>
</feature>
<dbReference type="Pfam" id="PF13853">
    <property type="entry name" value="7tm_4"/>
    <property type="match status" value="1"/>
</dbReference>
<dbReference type="PROSITE" id="PS50262">
    <property type="entry name" value="G_PROTEIN_RECEP_F1_2"/>
    <property type="match status" value="1"/>
</dbReference>
<dbReference type="InterPro" id="IPR000725">
    <property type="entry name" value="Olfact_rcpt"/>
</dbReference>
<feature type="transmembrane region" description="Helical" evidence="13">
    <location>
        <begin position="137"/>
        <end position="162"/>
    </location>
</feature>
<dbReference type="SUPFAM" id="SSF81321">
    <property type="entry name" value="Family A G protein-coupled receptor-like"/>
    <property type="match status" value="1"/>
</dbReference>
<feature type="domain" description="G-protein coupled receptors family 1 profile" evidence="14">
    <location>
        <begin position="37"/>
        <end position="289"/>
    </location>
</feature>
<keyword evidence="10" id="KW-0675">Receptor</keyword>
<dbReference type="InterPro" id="IPR017452">
    <property type="entry name" value="GPCR_Rhodpsn_7TM"/>
</dbReference>
<dbReference type="AlphaFoldDB" id="A0A6P3VRR2"/>
<evidence type="ECO:0000256" key="1">
    <source>
        <dbReference type="ARBA" id="ARBA00004651"/>
    </source>
</evidence>
<evidence type="ECO:0000256" key="4">
    <source>
        <dbReference type="ARBA" id="ARBA00022692"/>
    </source>
</evidence>
<dbReference type="Proteomes" id="UP000515152">
    <property type="component" value="Chromosome 9"/>
</dbReference>
<dbReference type="GO" id="GO:0005886">
    <property type="term" value="C:plasma membrane"/>
    <property type="evidence" value="ECO:0007669"/>
    <property type="project" value="UniProtKB-SubCell"/>
</dbReference>
<name>A0A6P3VRR2_CLUHA</name>
<keyword evidence="6 13" id="KW-1133">Transmembrane helix</keyword>
<evidence type="ECO:0000256" key="7">
    <source>
        <dbReference type="ARBA" id="ARBA00023040"/>
    </source>
</evidence>